<dbReference type="GO" id="GO:0006886">
    <property type="term" value="P:intracellular protein transport"/>
    <property type="evidence" value="ECO:0007669"/>
    <property type="project" value="InterPro"/>
</dbReference>
<dbReference type="InterPro" id="IPR000008">
    <property type="entry name" value="C2_dom"/>
</dbReference>
<feature type="domain" description="BZIP" evidence="4">
    <location>
        <begin position="662"/>
        <end position="716"/>
    </location>
</feature>
<dbReference type="PROSITE" id="PS50217">
    <property type="entry name" value="BZIP"/>
    <property type="match status" value="1"/>
</dbReference>
<dbReference type="GO" id="GO:0042043">
    <property type="term" value="F:neurexin family protein binding"/>
    <property type="evidence" value="ECO:0007669"/>
    <property type="project" value="TreeGrafter"/>
</dbReference>
<dbReference type="Gene3D" id="6.10.250.3000">
    <property type="match status" value="1"/>
</dbReference>
<evidence type="ECO:0000256" key="1">
    <source>
        <dbReference type="SAM" id="Coils"/>
    </source>
</evidence>
<dbReference type="EMBL" id="VCAZ01000003">
    <property type="protein sequence ID" value="TSK16153.1"/>
    <property type="molecule type" value="Genomic_DNA"/>
</dbReference>
<feature type="region of interest" description="Disordered" evidence="2">
    <location>
        <begin position="627"/>
        <end position="653"/>
    </location>
</feature>
<feature type="region of interest" description="Disordered" evidence="2">
    <location>
        <begin position="533"/>
        <end position="563"/>
    </location>
</feature>
<evidence type="ECO:0000313" key="7">
    <source>
        <dbReference type="Proteomes" id="UP000319801"/>
    </source>
</evidence>
<dbReference type="PROSITE" id="PS50916">
    <property type="entry name" value="RABBD"/>
    <property type="match status" value="1"/>
</dbReference>
<dbReference type="Pfam" id="PF00168">
    <property type="entry name" value="C2"/>
    <property type="match status" value="2"/>
</dbReference>
<dbReference type="GO" id="GO:0003700">
    <property type="term" value="F:DNA-binding transcription factor activity"/>
    <property type="evidence" value="ECO:0007669"/>
    <property type="project" value="InterPro"/>
</dbReference>
<dbReference type="Gene3D" id="2.60.40.150">
    <property type="entry name" value="C2 domain"/>
    <property type="match status" value="2"/>
</dbReference>
<accession>A0A556TJZ7</accession>
<organism evidence="6 7">
    <name type="scientific">Bagarius yarrelli</name>
    <name type="common">Goonch</name>
    <name type="synonym">Bagrus yarrelli</name>
    <dbReference type="NCBI Taxonomy" id="175774"/>
    <lineage>
        <taxon>Eukaryota</taxon>
        <taxon>Metazoa</taxon>
        <taxon>Chordata</taxon>
        <taxon>Craniata</taxon>
        <taxon>Vertebrata</taxon>
        <taxon>Euteleostomi</taxon>
        <taxon>Actinopterygii</taxon>
        <taxon>Neopterygii</taxon>
        <taxon>Teleostei</taxon>
        <taxon>Ostariophysi</taxon>
        <taxon>Siluriformes</taxon>
        <taxon>Sisoridae</taxon>
        <taxon>Sisorinae</taxon>
        <taxon>Bagarius</taxon>
    </lineage>
</organism>
<protein>
    <submittedName>
        <fullName evidence="6">Synaptotagmin-like protein 1</fullName>
    </submittedName>
</protein>
<dbReference type="InterPro" id="IPR010911">
    <property type="entry name" value="Rab_BD"/>
</dbReference>
<dbReference type="SUPFAM" id="SSF49562">
    <property type="entry name" value="C2 domain (Calcium/lipid-binding domain, CaLB)"/>
    <property type="match status" value="2"/>
</dbReference>
<dbReference type="Pfam" id="PF00170">
    <property type="entry name" value="bZIP_1"/>
    <property type="match status" value="1"/>
</dbReference>
<comment type="caution">
    <text evidence="6">The sequence shown here is derived from an EMBL/GenBank/DDBJ whole genome shotgun (WGS) entry which is preliminary data.</text>
</comment>
<sequence length="801" mass="90180">MIDVSYLTEEEQELILSVLKRDADLKDKEEQRIRMLQRTERDKCKLKYLTGEWFYETKLHRHRDKMNGSDIVQASMSRRKPVTIMELTQIWPGNSSYLKSESKDIFIPPELTGLIGEPSSYALDNRDDPYLVAECRSSAHPQSKLRQNPFNSRSVGLKSPGKTEGHLQTKVQSIPGTSHQVPSNQQPAQEMLLVSQKPSRAPQILADGKSEDPNPVRTAQKQAKVRPVSISKSLEDLATLSSTPESLSIAIIYPEQSKRLSASVPAFMHEKSNSKESDCLSVNSFYSERQRKHSTNTNTSASSDLASMSSVSGSVTNLHGTDYGHVEVRGSIRFAINYVNKLGELHIFIVQCRNLAVADPKRNRSDPYVKCYLLPDKLGKRKTSVKRKTFTPTYNEILRIATPCSPKHVNHKMDVCGAIRISLRFLLQSQTNTTAQSGELQVWVKECMNLQCRRGTIDPFVKCSILPDSQQKKRQKSRVVKRTANPVFNHSMVFDGLKPEDLRDTCVEITVWDHDRLSNHFIGGTRLNLGTDNHWISPDSPKSPMVNRKRGRSARKDVDAMFSSPSEECDRALNLQSEITVQQSSPESDSNDWELDELLASDFSWALEDEDLLSPFRDIGLQNLGLSADDEMDKGTDVSVSQSTGSTRRQRQPDLCGSAINKNALAARLNRLKKKEYLNGLEQRVGSLTSENRLLKQENSSLNKRVEELENETRYLRAVLANESMLAQLLSRLSGVNGMKFSTSLFQAPRENDHDYAMPRKKVKVEEKDTTGGICLHVDKDHVSVEFCTKCAESASTSLKM</sequence>
<dbReference type="InterPro" id="IPR035892">
    <property type="entry name" value="C2_domain_sf"/>
</dbReference>
<dbReference type="SUPFAM" id="SSF57959">
    <property type="entry name" value="Leucine zipper domain"/>
    <property type="match status" value="1"/>
</dbReference>
<dbReference type="SMART" id="SM00239">
    <property type="entry name" value="C2"/>
    <property type="match status" value="2"/>
</dbReference>
<dbReference type="SMART" id="SM00338">
    <property type="entry name" value="BRLZ"/>
    <property type="match status" value="1"/>
</dbReference>
<dbReference type="AlphaFoldDB" id="A0A556TJZ7"/>
<evidence type="ECO:0000259" key="3">
    <source>
        <dbReference type="PROSITE" id="PS50004"/>
    </source>
</evidence>
<feature type="compositionally biased region" description="Polar residues" evidence="2">
    <location>
        <begin position="139"/>
        <end position="154"/>
    </location>
</feature>
<dbReference type="PROSITE" id="PS50004">
    <property type="entry name" value="C2"/>
    <property type="match status" value="1"/>
</dbReference>
<dbReference type="GO" id="GO:0031267">
    <property type="term" value="F:small GTPase binding"/>
    <property type="evidence" value="ECO:0007669"/>
    <property type="project" value="InterPro"/>
</dbReference>
<keyword evidence="7" id="KW-1185">Reference proteome</keyword>
<evidence type="ECO:0000256" key="2">
    <source>
        <dbReference type="SAM" id="MobiDB-lite"/>
    </source>
</evidence>
<evidence type="ECO:0000259" key="4">
    <source>
        <dbReference type="PROSITE" id="PS50217"/>
    </source>
</evidence>
<feature type="coiled-coil region" evidence="1">
    <location>
        <begin position="678"/>
        <end position="719"/>
    </location>
</feature>
<dbReference type="FunFam" id="1.20.5.170:FF:000125">
    <property type="entry name" value="LAS1-like, ribosome biogenesis factor"/>
    <property type="match status" value="1"/>
</dbReference>
<feature type="domain" description="C2" evidence="3">
    <location>
        <begin position="415"/>
        <end position="547"/>
    </location>
</feature>
<proteinExistence type="predicted"/>
<reference evidence="6 7" key="1">
    <citation type="journal article" date="2019" name="Genome Biol. Evol.">
        <title>Whole-Genome Sequencing of the Giant Devil Catfish, Bagarius yarrelli.</title>
        <authorList>
            <person name="Jiang W."/>
            <person name="Lv Y."/>
            <person name="Cheng L."/>
            <person name="Yang K."/>
            <person name="Chao B."/>
            <person name="Wang X."/>
            <person name="Li Y."/>
            <person name="Pan X."/>
            <person name="You X."/>
            <person name="Zhang Y."/>
            <person name="Yang J."/>
            <person name="Li J."/>
            <person name="Zhang X."/>
            <person name="Liu S."/>
            <person name="Sun C."/>
            <person name="Yang J."/>
            <person name="Shi Q."/>
        </authorList>
    </citation>
    <scope>NUCLEOTIDE SEQUENCE [LARGE SCALE GENOMIC DNA]</scope>
    <source>
        <strain evidence="6">JWS20170419001</strain>
        <tissue evidence="6">Muscle</tissue>
    </source>
</reference>
<evidence type="ECO:0000313" key="6">
    <source>
        <dbReference type="EMBL" id="TSK16153.1"/>
    </source>
</evidence>
<dbReference type="GO" id="GO:0006887">
    <property type="term" value="P:exocytosis"/>
    <property type="evidence" value="ECO:0007669"/>
    <property type="project" value="TreeGrafter"/>
</dbReference>
<dbReference type="Gene3D" id="1.20.5.170">
    <property type="match status" value="1"/>
</dbReference>
<dbReference type="GO" id="GO:0005886">
    <property type="term" value="C:plasma membrane"/>
    <property type="evidence" value="ECO:0007669"/>
    <property type="project" value="TreeGrafter"/>
</dbReference>
<dbReference type="PANTHER" id="PTHR45716">
    <property type="entry name" value="BITESIZE, ISOFORM I"/>
    <property type="match status" value="1"/>
</dbReference>
<dbReference type="GO" id="GO:0070382">
    <property type="term" value="C:exocytic vesicle"/>
    <property type="evidence" value="ECO:0007669"/>
    <property type="project" value="TreeGrafter"/>
</dbReference>
<dbReference type="CDD" id="cd14706">
    <property type="entry name" value="bZIP_CREBZF"/>
    <property type="match status" value="1"/>
</dbReference>
<dbReference type="Proteomes" id="UP000319801">
    <property type="component" value="Unassembled WGS sequence"/>
</dbReference>
<keyword evidence="1" id="KW-0175">Coiled coil</keyword>
<feature type="compositionally biased region" description="Polar residues" evidence="2">
    <location>
        <begin position="638"/>
        <end position="647"/>
    </location>
</feature>
<dbReference type="InterPro" id="IPR004827">
    <property type="entry name" value="bZIP"/>
</dbReference>
<feature type="domain" description="RabBD" evidence="5">
    <location>
        <begin position="1"/>
        <end position="57"/>
    </location>
</feature>
<name>A0A556TJZ7_BAGYA</name>
<dbReference type="PANTHER" id="PTHR45716:SF5">
    <property type="entry name" value="SYNAPTOTAGMIN-LIKE PROTEIN 2"/>
    <property type="match status" value="1"/>
</dbReference>
<feature type="region of interest" description="Disordered" evidence="2">
    <location>
        <begin position="138"/>
        <end position="166"/>
    </location>
</feature>
<gene>
    <name evidence="6" type="ORF">Baya_1024</name>
</gene>
<dbReference type="OrthoDB" id="195679at2759"/>
<dbReference type="InterPro" id="IPR046347">
    <property type="entry name" value="bZIP_sf"/>
</dbReference>
<evidence type="ECO:0000259" key="5">
    <source>
        <dbReference type="PROSITE" id="PS50916"/>
    </source>
</evidence>